<evidence type="ECO:0000313" key="2">
    <source>
        <dbReference type="Proteomes" id="UP000015105"/>
    </source>
</evidence>
<dbReference type="Gramene" id="AET3Gv20721700.51">
    <property type="protein sequence ID" value="AET3Gv20721700.51"/>
    <property type="gene ID" value="AET3Gv20721700"/>
</dbReference>
<dbReference type="EnsemblPlants" id="AET3Gv20721700.51">
    <property type="protein sequence ID" value="AET3Gv20721700.51"/>
    <property type="gene ID" value="AET3Gv20721700"/>
</dbReference>
<name>A0A453FMD8_AEGTS</name>
<accession>A0A453FMD8</accession>
<evidence type="ECO:0000313" key="1">
    <source>
        <dbReference type="EnsemblPlants" id="AET3Gv20721700.51"/>
    </source>
</evidence>
<dbReference type="AlphaFoldDB" id="A0A453FMD8"/>
<reference evidence="1" key="5">
    <citation type="journal article" date="2021" name="G3 (Bethesda)">
        <title>Aegilops tauschii genome assembly Aet v5.0 features greater sequence contiguity and improved annotation.</title>
        <authorList>
            <person name="Wang L."/>
            <person name="Zhu T."/>
            <person name="Rodriguez J.C."/>
            <person name="Deal K.R."/>
            <person name="Dubcovsky J."/>
            <person name="McGuire P.E."/>
            <person name="Lux T."/>
            <person name="Spannagl M."/>
            <person name="Mayer K.F.X."/>
            <person name="Baldrich P."/>
            <person name="Meyers B.C."/>
            <person name="Huo N."/>
            <person name="Gu Y.Q."/>
            <person name="Zhou H."/>
            <person name="Devos K.M."/>
            <person name="Bennetzen J.L."/>
            <person name="Unver T."/>
            <person name="Budak H."/>
            <person name="Gulick P.J."/>
            <person name="Galiba G."/>
            <person name="Kalapos B."/>
            <person name="Nelson D.R."/>
            <person name="Li P."/>
            <person name="You F.M."/>
            <person name="Luo M.C."/>
            <person name="Dvorak J."/>
        </authorList>
    </citation>
    <scope>NUCLEOTIDE SEQUENCE [LARGE SCALE GENOMIC DNA]</scope>
    <source>
        <strain evidence="1">cv. AL8/78</strain>
    </source>
</reference>
<organism evidence="1 2">
    <name type="scientific">Aegilops tauschii subsp. strangulata</name>
    <name type="common">Goatgrass</name>
    <dbReference type="NCBI Taxonomy" id="200361"/>
    <lineage>
        <taxon>Eukaryota</taxon>
        <taxon>Viridiplantae</taxon>
        <taxon>Streptophyta</taxon>
        <taxon>Embryophyta</taxon>
        <taxon>Tracheophyta</taxon>
        <taxon>Spermatophyta</taxon>
        <taxon>Magnoliopsida</taxon>
        <taxon>Liliopsida</taxon>
        <taxon>Poales</taxon>
        <taxon>Poaceae</taxon>
        <taxon>BOP clade</taxon>
        <taxon>Pooideae</taxon>
        <taxon>Triticodae</taxon>
        <taxon>Triticeae</taxon>
        <taxon>Triticinae</taxon>
        <taxon>Aegilops</taxon>
    </lineage>
</organism>
<protein>
    <submittedName>
        <fullName evidence="1">Uncharacterized protein</fullName>
    </submittedName>
</protein>
<reference evidence="2" key="2">
    <citation type="journal article" date="2017" name="Nat. Plants">
        <title>The Aegilops tauschii genome reveals multiple impacts of transposons.</title>
        <authorList>
            <person name="Zhao G."/>
            <person name="Zou C."/>
            <person name="Li K."/>
            <person name="Wang K."/>
            <person name="Li T."/>
            <person name="Gao L."/>
            <person name="Zhang X."/>
            <person name="Wang H."/>
            <person name="Yang Z."/>
            <person name="Liu X."/>
            <person name="Jiang W."/>
            <person name="Mao L."/>
            <person name="Kong X."/>
            <person name="Jiao Y."/>
            <person name="Jia J."/>
        </authorList>
    </citation>
    <scope>NUCLEOTIDE SEQUENCE [LARGE SCALE GENOMIC DNA]</scope>
    <source>
        <strain evidence="2">cv. AL8/78</strain>
    </source>
</reference>
<proteinExistence type="predicted"/>
<reference evidence="1" key="3">
    <citation type="journal article" date="2017" name="Nature">
        <title>Genome sequence of the progenitor of the wheat D genome Aegilops tauschii.</title>
        <authorList>
            <person name="Luo M.C."/>
            <person name="Gu Y.Q."/>
            <person name="Puiu D."/>
            <person name="Wang H."/>
            <person name="Twardziok S.O."/>
            <person name="Deal K.R."/>
            <person name="Huo N."/>
            <person name="Zhu T."/>
            <person name="Wang L."/>
            <person name="Wang Y."/>
            <person name="McGuire P.E."/>
            <person name="Liu S."/>
            <person name="Long H."/>
            <person name="Ramasamy R.K."/>
            <person name="Rodriguez J.C."/>
            <person name="Van S.L."/>
            <person name="Yuan L."/>
            <person name="Wang Z."/>
            <person name="Xia Z."/>
            <person name="Xiao L."/>
            <person name="Anderson O.D."/>
            <person name="Ouyang S."/>
            <person name="Liang Y."/>
            <person name="Zimin A.V."/>
            <person name="Pertea G."/>
            <person name="Qi P."/>
            <person name="Bennetzen J.L."/>
            <person name="Dai X."/>
            <person name="Dawson M.W."/>
            <person name="Muller H.G."/>
            <person name="Kugler K."/>
            <person name="Rivarola-Duarte L."/>
            <person name="Spannagl M."/>
            <person name="Mayer K.F.X."/>
            <person name="Lu F.H."/>
            <person name="Bevan M.W."/>
            <person name="Leroy P."/>
            <person name="Li P."/>
            <person name="You F.M."/>
            <person name="Sun Q."/>
            <person name="Liu Z."/>
            <person name="Lyons E."/>
            <person name="Wicker T."/>
            <person name="Salzberg S.L."/>
            <person name="Devos K.M."/>
            <person name="Dvorak J."/>
        </authorList>
    </citation>
    <scope>NUCLEOTIDE SEQUENCE [LARGE SCALE GENOMIC DNA]</scope>
    <source>
        <strain evidence="1">cv. AL8/78</strain>
    </source>
</reference>
<keyword evidence="2" id="KW-1185">Reference proteome</keyword>
<sequence length="51" mass="6127">AECFNRVVTDEVRQENAECGSDMNSYRLSRARFWKEMFLQLTLLQLMRALR</sequence>
<reference evidence="2" key="1">
    <citation type="journal article" date="2014" name="Science">
        <title>Ancient hybridizations among the ancestral genomes of bread wheat.</title>
        <authorList>
            <consortium name="International Wheat Genome Sequencing Consortium,"/>
            <person name="Marcussen T."/>
            <person name="Sandve S.R."/>
            <person name="Heier L."/>
            <person name="Spannagl M."/>
            <person name="Pfeifer M."/>
            <person name="Jakobsen K.S."/>
            <person name="Wulff B.B."/>
            <person name="Steuernagel B."/>
            <person name="Mayer K.F."/>
            <person name="Olsen O.A."/>
        </authorList>
    </citation>
    <scope>NUCLEOTIDE SEQUENCE [LARGE SCALE GENOMIC DNA]</scope>
    <source>
        <strain evidence="2">cv. AL8/78</strain>
    </source>
</reference>
<reference evidence="1" key="4">
    <citation type="submission" date="2019-03" db="UniProtKB">
        <authorList>
            <consortium name="EnsemblPlants"/>
        </authorList>
    </citation>
    <scope>IDENTIFICATION</scope>
</reference>
<dbReference type="Proteomes" id="UP000015105">
    <property type="component" value="Chromosome 3D"/>
</dbReference>